<proteinExistence type="inferred from homology"/>
<dbReference type="OrthoDB" id="467801at2"/>
<gene>
    <name evidence="3" type="ORF">CK510_27980</name>
</gene>
<evidence type="ECO:0000256" key="1">
    <source>
        <dbReference type="ARBA" id="ARBA00009299"/>
    </source>
</evidence>
<comment type="caution">
    <text evidence="3">The sequence shown here is derived from an EMBL/GenBank/DDBJ whole genome shotgun (WGS) entry which is preliminary data.</text>
</comment>
<comment type="similarity">
    <text evidence="1">Belongs to the CpcE/RpcE/PecE family.</text>
</comment>
<feature type="transmembrane region" description="Helical" evidence="2">
    <location>
        <begin position="127"/>
        <end position="151"/>
    </location>
</feature>
<keyword evidence="2" id="KW-0812">Transmembrane</keyword>
<dbReference type="InterPro" id="IPR016024">
    <property type="entry name" value="ARM-type_fold"/>
</dbReference>
<protein>
    <submittedName>
        <fullName evidence="3">Armadillo-type fold-containing protein</fullName>
    </submittedName>
</protein>
<feature type="transmembrane region" description="Helical" evidence="2">
    <location>
        <begin position="99"/>
        <end position="121"/>
    </location>
</feature>
<feature type="transmembrane region" description="Helical" evidence="2">
    <location>
        <begin position="39"/>
        <end position="55"/>
    </location>
</feature>
<keyword evidence="2" id="KW-1133">Transmembrane helix</keyword>
<dbReference type="SUPFAM" id="SSF48371">
    <property type="entry name" value="ARM repeat"/>
    <property type="match status" value="1"/>
</dbReference>
<evidence type="ECO:0000256" key="2">
    <source>
        <dbReference type="SAM" id="Phobius"/>
    </source>
</evidence>
<dbReference type="Proteomes" id="UP000218238">
    <property type="component" value="Unassembled WGS sequence"/>
</dbReference>
<feature type="transmembrane region" description="Helical" evidence="2">
    <location>
        <begin position="61"/>
        <end position="79"/>
    </location>
</feature>
<dbReference type="AlphaFoldDB" id="A0A2A2TAZ1"/>
<keyword evidence="2" id="KW-0472">Membrane</keyword>
<organism evidence="3 4">
    <name type="scientific">Brunnivagina elsteri CCALA 953</name>
    <dbReference type="NCBI Taxonomy" id="987040"/>
    <lineage>
        <taxon>Bacteria</taxon>
        <taxon>Bacillati</taxon>
        <taxon>Cyanobacteriota</taxon>
        <taxon>Cyanophyceae</taxon>
        <taxon>Nostocales</taxon>
        <taxon>Calotrichaceae</taxon>
        <taxon>Brunnivagina</taxon>
    </lineage>
</organism>
<reference evidence="3 4" key="1">
    <citation type="submission" date="2017-08" db="EMBL/GenBank/DDBJ databases">
        <title>Draft genome sequence of filamentous cyanobacterium Calothrix elsteri CCALA 953.</title>
        <authorList>
            <person name="Gagunashvili A.N."/>
            <person name="Elster J."/>
            <person name="Andresson O.S."/>
        </authorList>
    </citation>
    <scope>NUCLEOTIDE SEQUENCE [LARGE SCALE GENOMIC DNA]</scope>
    <source>
        <strain evidence="3 4">CCALA 953</strain>
    </source>
</reference>
<sequence length="250" mass="27822">MAQASSSWQQLINNLPNWTLPALKTGATKQRNVKRFREPGKVLGILTVIVAMLLWDWKLLLASGIGIGAMASVYSMQQWDWQKYWSDLSQFVRSPNRRFAVAVLSGGIAALSTYIAIAVWIGAKNPWIATGAILQGMGTLITLILLIGLILNSQESKDQDQIDQLLIKLTDSDPLKRLIAVRQLTKLVATPRINASIQQSVTECLQLLLTQEEETLIRDAAFDSLQMIDGTNSEPKPLKPLKIKIKQQVY</sequence>
<dbReference type="EMBL" id="NTFS01000541">
    <property type="protein sequence ID" value="PAX49077.1"/>
    <property type="molecule type" value="Genomic_DNA"/>
</dbReference>
<keyword evidence="4" id="KW-1185">Reference proteome</keyword>
<dbReference type="RefSeq" id="WP_095724760.1">
    <property type="nucleotide sequence ID" value="NZ_NTFS01000541.1"/>
</dbReference>
<accession>A0A2A2TAZ1</accession>
<name>A0A2A2TAZ1_9CYAN</name>
<evidence type="ECO:0000313" key="4">
    <source>
        <dbReference type="Proteomes" id="UP000218238"/>
    </source>
</evidence>
<evidence type="ECO:0000313" key="3">
    <source>
        <dbReference type="EMBL" id="PAX49077.1"/>
    </source>
</evidence>